<organism evidence="1 2">
    <name type="scientific">Acropora cervicornis</name>
    <name type="common">Staghorn coral</name>
    <dbReference type="NCBI Taxonomy" id="6130"/>
    <lineage>
        <taxon>Eukaryota</taxon>
        <taxon>Metazoa</taxon>
        <taxon>Cnidaria</taxon>
        <taxon>Anthozoa</taxon>
        <taxon>Hexacorallia</taxon>
        <taxon>Scleractinia</taxon>
        <taxon>Astrocoeniina</taxon>
        <taxon>Acroporidae</taxon>
        <taxon>Acropora</taxon>
    </lineage>
</organism>
<dbReference type="Proteomes" id="UP001249851">
    <property type="component" value="Unassembled WGS sequence"/>
</dbReference>
<keyword evidence="2" id="KW-1185">Reference proteome</keyword>
<evidence type="ECO:0000313" key="2">
    <source>
        <dbReference type="Proteomes" id="UP001249851"/>
    </source>
</evidence>
<proteinExistence type="predicted"/>
<reference evidence="1" key="2">
    <citation type="journal article" date="2023" name="Science">
        <title>Genomic signatures of disease resistance in endangered staghorn corals.</title>
        <authorList>
            <person name="Vollmer S.V."/>
            <person name="Selwyn J.D."/>
            <person name="Despard B.A."/>
            <person name="Roesel C.L."/>
        </authorList>
    </citation>
    <scope>NUCLEOTIDE SEQUENCE</scope>
    <source>
        <strain evidence="1">K2</strain>
    </source>
</reference>
<evidence type="ECO:0000313" key="1">
    <source>
        <dbReference type="EMBL" id="KAK2547763.1"/>
    </source>
</evidence>
<reference evidence="1" key="1">
    <citation type="journal article" date="2023" name="G3 (Bethesda)">
        <title>Whole genome assembly and annotation of the endangered Caribbean coral Acropora cervicornis.</title>
        <authorList>
            <person name="Selwyn J.D."/>
            <person name="Vollmer S.V."/>
        </authorList>
    </citation>
    <scope>NUCLEOTIDE SEQUENCE</scope>
    <source>
        <strain evidence="1">K2</strain>
    </source>
</reference>
<sequence length="177" mass="19869">MCMVPLTASKAALSPSAYEAFVCKEDMTTSLVVKVEEVHCKIGNKLFVFALDGLPSSGLAASRTCLTEVNHAFLYFTLVETALEQSAKAGRESANSFRLLDLRSCIIYGTPLRPSAPLWPHVTSDCLHLASFVVNWMELPPFRTTFRLGRHSNEITKFFPTFMEFEQKLLQDMKLKK</sequence>
<dbReference type="AlphaFoldDB" id="A0AAD9PRJ3"/>
<accession>A0AAD9PRJ3</accession>
<gene>
    <name evidence="1" type="ORF">P5673_032168</name>
</gene>
<comment type="caution">
    <text evidence="1">The sequence shown here is derived from an EMBL/GenBank/DDBJ whole genome shotgun (WGS) entry which is preliminary data.</text>
</comment>
<dbReference type="EMBL" id="JARQWQ010000168">
    <property type="protein sequence ID" value="KAK2547763.1"/>
    <property type="molecule type" value="Genomic_DNA"/>
</dbReference>
<name>A0AAD9PRJ3_ACRCE</name>
<protein>
    <submittedName>
        <fullName evidence="1">Uncharacterized protein</fullName>
    </submittedName>
</protein>